<dbReference type="PANTHER" id="PTHR21240:SF28">
    <property type="entry name" value="ISO-OROTATE DECARBOXYLASE (EUROFUNG)"/>
    <property type="match status" value="1"/>
</dbReference>
<evidence type="ECO:0000259" key="2">
    <source>
        <dbReference type="Pfam" id="PF04909"/>
    </source>
</evidence>
<feature type="domain" description="Amidohydrolase-related" evidence="2">
    <location>
        <begin position="69"/>
        <end position="295"/>
    </location>
</feature>
<comment type="caution">
    <text evidence="3">The sequence shown here is derived from an EMBL/GenBank/DDBJ whole genome shotgun (WGS) entry which is preliminary data.</text>
</comment>
<dbReference type="GO" id="GO:0016787">
    <property type="term" value="F:hydrolase activity"/>
    <property type="evidence" value="ECO:0007669"/>
    <property type="project" value="InterPro"/>
</dbReference>
<dbReference type="Pfam" id="PF04909">
    <property type="entry name" value="Amidohydro_2"/>
    <property type="match status" value="1"/>
</dbReference>
<dbReference type="SUPFAM" id="SSF51556">
    <property type="entry name" value="Metallo-dependent hydrolases"/>
    <property type="match status" value="1"/>
</dbReference>
<dbReference type="InterPro" id="IPR032465">
    <property type="entry name" value="ACMSD"/>
</dbReference>
<dbReference type="EMBL" id="MSJM01000002">
    <property type="protein sequence ID" value="OLF48456.1"/>
    <property type="molecule type" value="Genomic_DNA"/>
</dbReference>
<evidence type="ECO:0000313" key="4">
    <source>
        <dbReference type="Proteomes" id="UP000186890"/>
    </source>
</evidence>
<keyword evidence="4" id="KW-1185">Reference proteome</keyword>
<dbReference type="GO" id="GO:0019748">
    <property type="term" value="P:secondary metabolic process"/>
    <property type="evidence" value="ECO:0007669"/>
    <property type="project" value="TreeGrafter"/>
</dbReference>
<dbReference type="GO" id="GO:0016831">
    <property type="term" value="F:carboxy-lyase activity"/>
    <property type="evidence" value="ECO:0007669"/>
    <property type="project" value="InterPro"/>
</dbReference>
<name>A0A1Q8E9I1_9STRE</name>
<dbReference type="InterPro" id="IPR006680">
    <property type="entry name" value="Amidohydro-rel"/>
</dbReference>
<dbReference type="Proteomes" id="UP000186890">
    <property type="component" value="Unassembled WGS sequence"/>
</dbReference>
<dbReference type="OrthoDB" id="9777673at2"/>
<keyword evidence="1" id="KW-0456">Lyase</keyword>
<reference evidence="4" key="1">
    <citation type="submission" date="2016-12" db="EMBL/GenBank/DDBJ databases">
        <authorList>
            <person name="Gulvik C.A."/>
        </authorList>
    </citation>
    <scope>NUCLEOTIDE SEQUENCE [LARGE SCALE GENOMIC DNA]</scope>
    <source>
        <strain evidence="4">NED12-00049-6B</strain>
    </source>
</reference>
<accession>A0A1Q8E9I1</accession>
<gene>
    <name evidence="3" type="ORF">BU202_02240</name>
</gene>
<protein>
    <submittedName>
        <fullName evidence="3">4-oxalomesaconate hydratase</fullName>
    </submittedName>
</protein>
<dbReference type="RefSeq" id="WP_075104179.1">
    <property type="nucleotide sequence ID" value="NZ_MSJM01000002.1"/>
</dbReference>
<dbReference type="Gene3D" id="3.20.20.140">
    <property type="entry name" value="Metal-dependent hydrolases"/>
    <property type="match status" value="1"/>
</dbReference>
<dbReference type="GO" id="GO:0005737">
    <property type="term" value="C:cytoplasm"/>
    <property type="evidence" value="ECO:0007669"/>
    <property type="project" value="TreeGrafter"/>
</dbReference>
<sequence length="305" mass="34525">MKIDVFAHVLLPRFYQKMLALDPQLPDKMPFLQNPVLLDMPMRAQHQTSSVKQIISYVNVNPEDYVAADEALELVQEANQELLETLQADPEQFAGGVAMLALNHVEGSLKILEEFVVQHQEIVGVQLFSRHLGQSVAAPEFAPIFEACARLHVPIWLHPVFDMRKSDNNIVFSWEYEQTQAMLDIVQAGYFQQYPDLKVIVHHAGAMVPYFAERIRHILPEDMAQDFQKFYVDTALLGNPKALELAVDYFGVEHVLFGTDAPLGILPAGPTKEIITAIEAMPLSTEEKQAIFVDNWYRLSKQKGI</sequence>
<proteinExistence type="predicted"/>
<dbReference type="AlphaFoldDB" id="A0A1Q8E9I1"/>
<evidence type="ECO:0000313" key="3">
    <source>
        <dbReference type="EMBL" id="OLF48456.1"/>
    </source>
</evidence>
<organism evidence="3 4">
    <name type="scientific">Streptococcus cuniculi</name>
    <dbReference type="NCBI Taxonomy" id="1432788"/>
    <lineage>
        <taxon>Bacteria</taxon>
        <taxon>Bacillati</taxon>
        <taxon>Bacillota</taxon>
        <taxon>Bacilli</taxon>
        <taxon>Lactobacillales</taxon>
        <taxon>Streptococcaceae</taxon>
        <taxon>Streptococcus</taxon>
    </lineage>
</organism>
<dbReference type="PANTHER" id="PTHR21240">
    <property type="entry name" value="2-AMINO-3-CARBOXYLMUCONATE-6-SEMIALDEHYDE DECARBOXYLASE"/>
    <property type="match status" value="1"/>
</dbReference>
<dbReference type="InterPro" id="IPR032466">
    <property type="entry name" value="Metal_Hydrolase"/>
</dbReference>
<evidence type="ECO:0000256" key="1">
    <source>
        <dbReference type="ARBA" id="ARBA00023239"/>
    </source>
</evidence>